<accession>A0AA42B7D1</accession>
<dbReference type="InterPro" id="IPR050188">
    <property type="entry name" value="RluA_PseudoU_synthase"/>
</dbReference>
<comment type="function">
    <text evidence="4">Responsible for synthesis of pseudouridine from uracil-65 in transfer RNAs.</text>
</comment>
<dbReference type="GO" id="GO:0160149">
    <property type="term" value="F:tRNA pseudouridine(65) synthase activity"/>
    <property type="evidence" value="ECO:0007669"/>
    <property type="project" value="UniProtKB-EC"/>
</dbReference>
<comment type="catalytic activity">
    <reaction evidence="3">
        <text>uridine(65) in tRNA = pseudouridine(65) in tRNA</text>
        <dbReference type="Rhea" id="RHEA:42536"/>
        <dbReference type="Rhea" id="RHEA-COMP:10103"/>
        <dbReference type="Rhea" id="RHEA-COMP:10104"/>
        <dbReference type="ChEBI" id="CHEBI:65314"/>
        <dbReference type="ChEBI" id="CHEBI:65315"/>
        <dbReference type="EC" id="5.4.99.26"/>
    </reaction>
</comment>
<dbReference type="Proteomes" id="UP001165393">
    <property type="component" value="Unassembled WGS sequence"/>
</dbReference>
<dbReference type="GO" id="GO:0000455">
    <property type="term" value="P:enzyme-directed rRNA pseudouridine synthesis"/>
    <property type="evidence" value="ECO:0007669"/>
    <property type="project" value="TreeGrafter"/>
</dbReference>
<feature type="domain" description="Pseudouridine synthase RsuA/RluA-like" evidence="10">
    <location>
        <begin position="17"/>
        <end position="176"/>
    </location>
</feature>
<evidence type="ECO:0000313" key="11">
    <source>
        <dbReference type="EMBL" id="MCM2679118.1"/>
    </source>
</evidence>
<evidence type="ECO:0000256" key="6">
    <source>
        <dbReference type="ARBA" id="ARBA00040675"/>
    </source>
</evidence>
<evidence type="ECO:0000256" key="4">
    <source>
        <dbReference type="ARBA" id="ARBA00037670"/>
    </source>
</evidence>
<evidence type="ECO:0000256" key="5">
    <source>
        <dbReference type="ARBA" id="ARBA00038943"/>
    </source>
</evidence>
<protein>
    <recommendedName>
        <fullName evidence="6">tRNA pseudouridine synthase C</fullName>
        <ecNumber evidence="5">5.4.99.26</ecNumber>
    </recommendedName>
    <alternativeName>
        <fullName evidence="8">tRNA pseudouridine(65) synthase</fullName>
    </alternativeName>
    <alternativeName>
        <fullName evidence="9">tRNA pseudouridylate synthase C</fullName>
    </alternativeName>
    <alternativeName>
        <fullName evidence="7">tRNA-uridine isomerase C</fullName>
    </alternativeName>
</protein>
<gene>
    <name evidence="11" type="primary">truC</name>
    <name evidence="11" type="ORF">NAF29_05435</name>
</gene>
<name>A0AA42B7D1_9GAMM</name>
<evidence type="ECO:0000256" key="2">
    <source>
        <dbReference type="ARBA" id="ARBA00023235"/>
    </source>
</evidence>
<dbReference type="SUPFAM" id="SSF55120">
    <property type="entry name" value="Pseudouridine synthase"/>
    <property type="match status" value="1"/>
</dbReference>
<dbReference type="PANTHER" id="PTHR21600:SF56">
    <property type="entry name" value="TRNA PSEUDOURIDINE SYNTHASE C"/>
    <property type="match status" value="1"/>
</dbReference>
<evidence type="ECO:0000256" key="9">
    <source>
        <dbReference type="ARBA" id="ARBA00043049"/>
    </source>
</evidence>
<keyword evidence="2 11" id="KW-0413">Isomerase</keyword>
<evidence type="ECO:0000256" key="1">
    <source>
        <dbReference type="ARBA" id="ARBA00022694"/>
    </source>
</evidence>
<evidence type="ECO:0000313" key="12">
    <source>
        <dbReference type="Proteomes" id="UP001165393"/>
    </source>
</evidence>
<dbReference type="PROSITE" id="PS01129">
    <property type="entry name" value="PSI_RLU"/>
    <property type="match status" value="1"/>
</dbReference>
<dbReference type="AlphaFoldDB" id="A0AA42B7D1"/>
<evidence type="ECO:0000256" key="3">
    <source>
        <dbReference type="ARBA" id="ARBA00036607"/>
    </source>
</evidence>
<dbReference type="Gene3D" id="3.30.2350.10">
    <property type="entry name" value="Pseudouridine synthase"/>
    <property type="match status" value="1"/>
</dbReference>
<dbReference type="NCBIfam" id="NF008321">
    <property type="entry name" value="PRK11112.1"/>
    <property type="match status" value="1"/>
</dbReference>
<dbReference type="GO" id="GO:0008033">
    <property type="term" value="P:tRNA processing"/>
    <property type="evidence" value="ECO:0007669"/>
    <property type="project" value="UniProtKB-KW"/>
</dbReference>
<keyword evidence="12" id="KW-1185">Reference proteome</keyword>
<comment type="caution">
    <text evidence="11">The sequence shown here is derived from an EMBL/GenBank/DDBJ whole genome shotgun (WGS) entry which is preliminary data.</text>
</comment>
<proteinExistence type="predicted"/>
<dbReference type="InterPro" id="IPR020103">
    <property type="entry name" value="PsdUridine_synth_cat_dom_sf"/>
</dbReference>
<evidence type="ECO:0000256" key="8">
    <source>
        <dbReference type="ARBA" id="ARBA00041975"/>
    </source>
</evidence>
<organism evidence="11 12">
    <name type="scientific">Echinimonas agarilytica</name>
    <dbReference type="NCBI Taxonomy" id="1215918"/>
    <lineage>
        <taxon>Bacteria</taxon>
        <taxon>Pseudomonadati</taxon>
        <taxon>Pseudomonadota</taxon>
        <taxon>Gammaproteobacteria</taxon>
        <taxon>Alteromonadales</taxon>
        <taxon>Echinimonadaceae</taxon>
        <taxon>Echinimonas</taxon>
    </lineage>
</organism>
<dbReference type="InterPro" id="IPR006145">
    <property type="entry name" value="PsdUridine_synth_RsuA/RluA"/>
</dbReference>
<evidence type="ECO:0000256" key="7">
    <source>
        <dbReference type="ARBA" id="ARBA00041803"/>
    </source>
</evidence>
<reference evidence="11 12" key="1">
    <citation type="journal article" date="2013" name="Antonie Van Leeuwenhoek">
        <title>Echinimonas agarilytica gen. nov., sp. nov., a new gammaproteobacterium isolated from the sea urchin Strongylocentrotus intermedius.</title>
        <authorList>
            <person name="Nedashkovskaya O.I."/>
            <person name="Stenkova A.M."/>
            <person name="Zhukova N.V."/>
            <person name="Van Trappen S."/>
            <person name="Lee J.S."/>
            <person name="Kim S.B."/>
        </authorList>
    </citation>
    <scope>NUCLEOTIDE SEQUENCE [LARGE SCALE GENOMIC DNA]</scope>
    <source>
        <strain evidence="11 12">KMM 6351</strain>
    </source>
</reference>
<sequence length="251" mass="28416">MHDYPGPLTILYRDESIVVIDKPAGLLVHRTALARREKWFAMQMLRDQIGLHVFPVHRLDRPTSGAMIFALNAEVARLLSVQFEQHSIEKSYIALVRGWLNHAAVLNYALKEELDKIADKKANQDKQAQEAVTQYSPIALFELPIAAGRYQTARYSLLKLQPKTGRKHQLRRHMAHLRHPIIGDTTHGDGKQNRAFAGATEVSRLMLHAHSLDFTHPVTQQHMALCAPLPSDWQGLCGQDIWPCSTISPFI</sequence>
<dbReference type="InterPro" id="IPR006224">
    <property type="entry name" value="PsdUridine_synth_RluA-like_CS"/>
</dbReference>
<dbReference type="EC" id="5.4.99.26" evidence="5"/>
<dbReference type="GO" id="GO:0003723">
    <property type="term" value="F:RNA binding"/>
    <property type="evidence" value="ECO:0007669"/>
    <property type="project" value="InterPro"/>
</dbReference>
<dbReference type="PANTHER" id="PTHR21600">
    <property type="entry name" value="MITOCHONDRIAL RNA PSEUDOURIDINE SYNTHASE"/>
    <property type="match status" value="1"/>
</dbReference>
<keyword evidence="1" id="KW-0819">tRNA processing</keyword>
<dbReference type="EMBL" id="JAMQGP010000002">
    <property type="protein sequence ID" value="MCM2679118.1"/>
    <property type="molecule type" value="Genomic_DNA"/>
</dbReference>
<dbReference type="Pfam" id="PF00849">
    <property type="entry name" value="PseudoU_synth_2"/>
    <property type="match status" value="1"/>
</dbReference>
<evidence type="ECO:0000259" key="10">
    <source>
        <dbReference type="Pfam" id="PF00849"/>
    </source>
</evidence>